<reference evidence="1 2" key="1">
    <citation type="submission" date="2020-05" db="EMBL/GenBank/DDBJ databases">
        <title>Identification and distribution of gene clusters putatively required for synthesis of sphingolipid metabolism inhibitors in phylogenetically diverse species of the filamentous fungus Fusarium.</title>
        <authorList>
            <person name="Kim H.-S."/>
            <person name="Busman M."/>
            <person name="Brown D.W."/>
            <person name="Divon H."/>
            <person name="Uhlig S."/>
            <person name="Proctor R.H."/>
        </authorList>
    </citation>
    <scope>NUCLEOTIDE SEQUENCE [LARGE SCALE GENOMIC DNA]</scope>
    <source>
        <strain evidence="1 2">NRRL 66235</strain>
    </source>
</reference>
<dbReference type="EMBL" id="JAAOAN010000478">
    <property type="protein sequence ID" value="KAF5705608.1"/>
    <property type="molecule type" value="Genomic_DNA"/>
</dbReference>
<protein>
    <submittedName>
        <fullName evidence="1">Uncharacterized protein</fullName>
    </submittedName>
</protein>
<organism evidence="1 2">
    <name type="scientific">Fusarium mundagurra</name>
    <dbReference type="NCBI Taxonomy" id="1567541"/>
    <lineage>
        <taxon>Eukaryota</taxon>
        <taxon>Fungi</taxon>
        <taxon>Dikarya</taxon>
        <taxon>Ascomycota</taxon>
        <taxon>Pezizomycotina</taxon>
        <taxon>Sordariomycetes</taxon>
        <taxon>Hypocreomycetidae</taxon>
        <taxon>Hypocreales</taxon>
        <taxon>Nectriaceae</taxon>
        <taxon>Fusarium</taxon>
        <taxon>Fusarium fujikuroi species complex</taxon>
    </lineage>
</organism>
<dbReference type="OrthoDB" id="5062850at2759"/>
<name>A0A8H5Y4B7_9HYPO</name>
<comment type="caution">
    <text evidence="1">The sequence shown here is derived from an EMBL/GenBank/DDBJ whole genome shotgun (WGS) entry which is preliminary data.</text>
</comment>
<accession>A0A8H5Y4B7</accession>
<evidence type="ECO:0000313" key="2">
    <source>
        <dbReference type="Proteomes" id="UP000544331"/>
    </source>
</evidence>
<evidence type="ECO:0000313" key="1">
    <source>
        <dbReference type="EMBL" id="KAF5705608.1"/>
    </source>
</evidence>
<dbReference type="Proteomes" id="UP000544331">
    <property type="component" value="Unassembled WGS sequence"/>
</dbReference>
<sequence length="562" mass="65103">MSTVASPIAQRASLLGLPLELREQIYYYYFTADGGYVSDGDKLLQASGQAVQISLMLACRSIASETQHLPFTLNTITFSTIYRPDWRERVLVLSQIAKYHIYLLLAMVLRLRRLLTPDMYEEPSPEYSQYMPIVMARVASFRLWVDQRTDLSLDEKDMDAIKVALGFRKCSSLWAGSPAMRLQADDSTVSLKRTKIYLLRQLANKHPSEFSQAIEEILPGWNDSHSKDEFFGLGFDSWDMPTQSELKRMVDLMQNTRCWHNRDAWYRLTFDRPHNGSKYRFRLKYYFSATAQAIKFLGQLSQQQRLSIRRLILKEDQHAAAFPESHMIGMIPFCRENSKLHVEHRINLWRNIVAKGNERIDPVHLLRSRRTSLSQQYLRQILHETEPEVVGETFIGFIMHLLEALKEGLPADSYSLIVGGYPDLNRATEIFSVSLKPYITWLTAHTDCVAYGLIAPTGHHDYPFPTRTSAQGIAPVSERSAIIQCDFTLDQPWQWETIYNEYQLSRASTLHELWIMSLDFVSKYLDVTTNLLDWREVLRESCEIEELSEGFLTEPYDPFYVA</sequence>
<proteinExistence type="predicted"/>
<gene>
    <name evidence="1" type="ORF">FMUND_12048</name>
</gene>
<dbReference type="AlphaFoldDB" id="A0A8H5Y4B7"/>
<keyword evidence="2" id="KW-1185">Reference proteome</keyword>